<dbReference type="NCBIfam" id="TIGR01891">
    <property type="entry name" value="amidohydrolases"/>
    <property type="match status" value="1"/>
</dbReference>
<dbReference type="Pfam" id="PF01546">
    <property type="entry name" value="Peptidase_M20"/>
    <property type="match status" value="1"/>
</dbReference>
<dbReference type="PANTHER" id="PTHR11014:SF63">
    <property type="entry name" value="METALLOPEPTIDASE, PUTATIVE (AFU_ORTHOLOGUE AFUA_6G09600)-RELATED"/>
    <property type="match status" value="1"/>
</dbReference>
<proteinExistence type="predicted"/>
<dbReference type="InterPro" id="IPR017439">
    <property type="entry name" value="Amidohydrolase"/>
</dbReference>
<evidence type="ECO:0000313" key="3">
    <source>
        <dbReference type="Proteomes" id="UP000824504"/>
    </source>
</evidence>
<dbReference type="InterPro" id="IPR011650">
    <property type="entry name" value="Peptidase_M20_dimer"/>
</dbReference>
<evidence type="ECO:0000259" key="1">
    <source>
        <dbReference type="Pfam" id="PF07687"/>
    </source>
</evidence>
<dbReference type="Proteomes" id="UP000824504">
    <property type="component" value="Chromosome"/>
</dbReference>
<evidence type="ECO:0000313" key="2">
    <source>
        <dbReference type="EMBL" id="QXT62197.1"/>
    </source>
</evidence>
<dbReference type="Pfam" id="PF07687">
    <property type="entry name" value="M20_dimer"/>
    <property type="match status" value="1"/>
</dbReference>
<reference evidence="2 3" key="1">
    <citation type="submission" date="2021-07" db="EMBL/GenBank/DDBJ databases">
        <title>complete genome sequencing of Tessaracoccus sp.J1M15.</title>
        <authorList>
            <person name="Bae J.-W."/>
            <person name="Kim D.-y."/>
        </authorList>
    </citation>
    <scope>NUCLEOTIDE SEQUENCE [LARGE SCALE GENOMIC DNA]</scope>
    <source>
        <strain evidence="2 3">J1M15</strain>
    </source>
</reference>
<feature type="domain" description="Peptidase M20 dimerisation" evidence="1">
    <location>
        <begin position="187"/>
        <end position="280"/>
    </location>
</feature>
<gene>
    <name evidence="2" type="ORF">KDB89_10530</name>
</gene>
<dbReference type="EMBL" id="CP079216">
    <property type="protein sequence ID" value="QXT62197.1"/>
    <property type="molecule type" value="Genomic_DNA"/>
</dbReference>
<name>A0ABX8SFM9_9ACTN</name>
<keyword evidence="3" id="KW-1185">Reference proteome</keyword>
<protein>
    <submittedName>
        <fullName evidence="2">Amidohydrolase</fullName>
    </submittedName>
</protein>
<dbReference type="InterPro" id="IPR002933">
    <property type="entry name" value="Peptidase_M20"/>
</dbReference>
<dbReference type="PANTHER" id="PTHR11014">
    <property type="entry name" value="PEPTIDASE M20 FAMILY MEMBER"/>
    <property type="match status" value="1"/>
</dbReference>
<accession>A0ABX8SFM9</accession>
<dbReference type="RefSeq" id="WP_219080812.1">
    <property type="nucleotide sequence ID" value="NZ_CP079216.1"/>
</dbReference>
<sequence length="392" mass="40912">MSESLLKDLVAGIEKALPEAAELRRAIHADPQLSGEEEPTRDLFMAATPWLDWSSVAHTGAWARTGPAGSAVGLRAEMDALPVLEATTVEWRSQRHGIMHACGHDIHMAGLWALLTAARDLELPHAMLPVLQPREEATTPGATDVVASGLLGEQEVEAMLGVHVQPQVTPGVVSTGAGAVNAAFDAFEIVVRGQSGHGAYPHLAVDPITTLAAIIDALSSLPSRIINPIHPCVVSFGEISAGTAPNVIPGEARARGSIRSFHDADRLQLQQAIVLAAESIAASRGAVATARIMDGGPALVNDPSLVHRVDPQLVRAGITVAETPFRSCGSDDFAEYGPETASLMCFVGTGRISGAGLHQGAYLPGRETLRLAARTYAAGFVGACALIDAQDS</sequence>
<organism evidence="2 3">
    <name type="scientific">Tessaracoccus palaemonis</name>
    <dbReference type="NCBI Taxonomy" id="2829499"/>
    <lineage>
        <taxon>Bacteria</taxon>
        <taxon>Bacillati</taxon>
        <taxon>Actinomycetota</taxon>
        <taxon>Actinomycetes</taxon>
        <taxon>Propionibacteriales</taxon>
        <taxon>Propionibacteriaceae</taxon>
        <taxon>Tessaracoccus</taxon>
    </lineage>
</organism>